<keyword evidence="8" id="KW-1185">Reference proteome</keyword>
<organism evidence="7 8">
    <name type="scientific">Anaerobacillus alkalidiazotrophicus</name>
    <dbReference type="NCBI Taxonomy" id="472963"/>
    <lineage>
        <taxon>Bacteria</taxon>
        <taxon>Bacillati</taxon>
        <taxon>Bacillota</taxon>
        <taxon>Bacilli</taxon>
        <taxon>Bacillales</taxon>
        <taxon>Bacillaceae</taxon>
        <taxon>Anaerobacillus</taxon>
    </lineage>
</organism>
<dbReference type="Pfam" id="PF13305">
    <property type="entry name" value="TetR_C_33"/>
    <property type="match status" value="1"/>
</dbReference>
<dbReference type="SUPFAM" id="SSF46689">
    <property type="entry name" value="Homeodomain-like"/>
    <property type="match status" value="1"/>
</dbReference>
<dbReference type="InterPro" id="IPR001647">
    <property type="entry name" value="HTH_TetR"/>
</dbReference>
<dbReference type="InterPro" id="IPR009057">
    <property type="entry name" value="Homeodomain-like_sf"/>
</dbReference>
<evidence type="ECO:0000256" key="1">
    <source>
        <dbReference type="ARBA" id="ARBA00022491"/>
    </source>
</evidence>
<feature type="DNA-binding region" description="H-T-H motif" evidence="5">
    <location>
        <begin position="35"/>
        <end position="54"/>
    </location>
</feature>
<evidence type="ECO:0000256" key="4">
    <source>
        <dbReference type="ARBA" id="ARBA00023163"/>
    </source>
</evidence>
<dbReference type="PANTHER" id="PTHR43479">
    <property type="entry name" value="ACREF/ENVCD OPERON REPRESSOR-RELATED"/>
    <property type="match status" value="1"/>
</dbReference>
<dbReference type="PROSITE" id="PS50977">
    <property type="entry name" value="HTH_TETR_2"/>
    <property type="match status" value="1"/>
</dbReference>
<protein>
    <recommendedName>
        <fullName evidence="6">HTH tetR-type domain-containing protein</fullName>
    </recommendedName>
</protein>
<dbReference type="InterPro" id="IPR036271">
    <property type="entry name" value="Tet_transcr_reg_TetR-rel_C_sf"/>
</dbReference>
<dbReference type="SUPFAM" id="SSF48498">
    <property type="entry name" value="Tetracyclin repressor-like, C-terminal domain"/>
    <property type="match status" value="1"/>
</dbReference>
<reference evidence="7 8" key="1">
    <citation type="submission" date="2016-10" db="EMBL/GenBank/DDBJ databases">
        <title>Draft genome sequences of four alkaliphilic bacteria belonging to the Anaerobacillus genus.</title>
        <authorList>
            <person name="Bassil N.M."/>
            <person name="Lloyd J.R."/>
        </authorList>
    </citation>
    <scope>NUCLEOTIDE SEQUENCE [LARGE SCALE GENOMIC DNA]</scope>
    <source>
        <strain evidence="7 8">DSM 22531</strain>
    </source>
</reference>
<dbReference type="AlphaFoldDB" id="A0A1S2LZU4"/>
<dbReference type="PANTHER" id="PTHR43479:SF11">
    <property type="entry name" value="ACREF_ENVCD OPERON REPRESSOR-RELATED"/>
    <property type="match status" value="1"/>
</dbReference>
<feature type="domain" description="HTH tetR-type" evidence="6">
    <location>
        <begin position="12"/>
        <end position="72"/>
    </location>
</feature>
<keyword evidence="1" id="KW-0678">Repressor</keyword>
<dbReference type="STRING" id="472963.BKP45_20605"/>
<keyword evidence="4" id="KW-0804">Transcription</keyword>
<dbReference type="Proteomes" id="UP000180057">
    <property type="component" value="Unassembled WGS sequence"/>
</dbReference>
<dbReference type="PRINTS" id="PR00455">
    <property type="entry name" value="HTHTETR"/>
</dbReference>
<comment type="caution">
    <text evidence="7">The sequence shown here is derived from an EMBL/GenBank/DDBJ whole genome shotgun (WGS) entry which is preliminary data.</text>
</comment>
<keyword evidence="2" id="KW-0805">Transcription regulation</keyword>
<proteinExistence type="predicted"/>
<dbReference type="RefSeq" id="WP_071391019.1">
    <property type="nucleotide sequence ID" value="NZ_MLQS01000031.1"/>
</dbReference>
<evidence type="ECO:0000259" key="6">
    <source>
        <dbReference type="PROSITE" id="PS50977"/>
    </source>
</evidence>
<dbReference type="InterPro" id="IPR050624">
    <property type="entry name" value="HTH-type_Tx_Regulator"/>
</dbReference>
<evidence type="ECO:0000256" key="2">
    <source>
        <dbReference type="ARBA" id="ARBA00023015"/>
    </source>
</evidence>
<evidence type="ECO:0000256" key="5">
    <source>
        <dbReference type="PROSITE-ProRule" id="PRU00335"/>
    </source>
</evidence>
<gene>
    <name evidence="7" type="ORF">BKP45_20605</name>
</gene>
<keyword evidence="3 5" id="KW-0238">DNA-binding</keyword>
<evidence type="ECO:0000256" key="3">
    <source>
        <dbReference type="ARBA" id="ARBA00023125"/>
    </source>
</evidence>
<evidence type="ECO:0000313" key="8">
    <source>
        <dbReference type="Proteomes" id="UP000180057"/>
    </source>
</evidence>
<accession>A0A1S2LZU4</accession>
<dbReference type="Gene3D" id="1.10.357.10">
    <property type="entry name" value="Tetracycline Repressor, domain 2"/>
    <property type="match status" value="1"/>
</dbReference>
<sequence>MGIKDRRKREGVIIRKKIIEAATELFAQAGYENVSMRKIAAKIEYSPPTLYIYFKNKREILFELLKQGYALFYEAIKSTYDQNKDKDFRNKMLETLRSYVKFGDENKEYYKLMFIHNIDETEQVIGRDNDRYRGFEVLVMLVKEGIADGVINRSDPILLSQSIWAGLHGITALLNTFDKFPWVEKERIIDFHLNMIINGVSNKK</sequence>
<dbReference type="Pfam" id="PF00440">
    <property type="entry name" value="TetR_N"/>
    <property type="match status" value="1"/>
</dbReference>
<dbReference type="InterPro" id="IPR025996">
    <property type="entry name" value="MT1864/Rv1816-like_C"/>
</dbReference>
<dbReference type="GO" id="GO:0003677">
    <property type="term" value="F:DNA binding"/>
    <property type="evidence" value="ECO:0007669"/>
    <property type="project" value="UniProtKB-UniRule"/>
</dbReference>
<name>A0A1S2LZU4_9BACI</name>
<dbReference type="EMBL" id="MLQS01000031">
    <property type="protein sequence ID" value="OIJ17958.1"/>
    <property type="molecule type" value="Genomic_DNA"/>
</dbReference>
<evidence type="ECO:0000313" key="7">
    <source>
        <dbReference type="EMBL" id="OIJ17958.1"/>
    </source>
</evidence>